<evidence type="ECO:0000313" key="7">
    <source>
        <dbReference type="EMBL" id="SEW22601.1"/>
    </source>
</evidence>
<dbReference type="Proteomes" id="UP000199469">
    <property type="component" value="Unassembled WGS sequence"/>
</dbReference>
<keyword evidence="3" id="KW-0560">Oxidoreductase</keyword>
<dbReference type="InterPro" id="IPR002328">
    <property type="entry name" value="ADH_Zn_CS"/>
</dbReference>
<feature type="domain" description="Alcohol dehydrogenase-like C-terminal" evidence="5">
    <location>
        <begin position="196"/>
        <end position="324"/>
    </location>
</feature>
<dbReference type="InterPro" id="IPR036291">
    <property type="entry name" value="NAD(P)-bd_dom_sf"/>
</dbReference>
<dbReference type="SUPFAM" id="SSF51735">
    <property type="entry name" value="NAD(P)-binding Rossmann-fold domains"/>
    <property type="match status" value="1"/>
</dbReference>
<comment type="similarity">
    <text evidence="4">Belongs to the zinc-containing alcohol dehydrogenase family.</text>
</comment>
<dbReference type="GO" id="GO:0008270">
    <property type="term" value="F:zinc ion binding"/>
    <property type="evidence" value="ECO:0007669"/>
    <property type="project" value="InterPro"/>
</dbReference>
<dbReference type="InterPro" id="IPR050129">
    <property type="entry name" value="Zn_alcohol_dh"/>
</dbReference>
<evidence type="ECO:0000259" key="5">
    <source>
        <dbReference type="Pfam" id="PF00107"/>
    </source>
</evidence>
<keyword evidence="8" id="KW-1185">Reference proteome</keyword>
<dbReference type="SUPFAM" id="SSF50129">
    <property type="entry name" value="GroES-like"/>
    <property type="match status" value="1"/>
</dbReference>
<dbReference type="Gene3D" id="3.40.50.720">
    <property type="entry name" value="NAD(P)-binding Rossmann-like Domain"/>
    <property type="match status" value="1"/>
</dbReference>
<gene>
    <name evidence="7" type="ORF">SAMN05421841_1699</name>
</gene>
<dbReference type="GO" id="GO:0016491">
    <property type="term" value="F:oxidoreductase activity"/>
    <property type="evidence" value="ECO:0007669"/>
    <property type="project" value="UniProtKB-KW"/>
</dbReference>
<dbReference type="InterPro" id="IPR011032">
    <property type="entry name" value="GroES-like_sf"/>
</dbReference>
<dbReference type="InterPro" id="IPR013154">
    <property type="entry name" value="ADH-like_N"/>
</dbReference>
<dbReference type="EMBL" id="FOIU01000001">
    <property type="protein sequence ID" value="SEW22601.1"/>
    <property type="molecule type" value="Genomic_DNA"/>
</dbReference>
<accession>A0A1I0Q6K8</accession>
<dbReference type="AlphaFoldDB" id="A0A1I0Q6K8"/>
<dbReference type="RefSeq" id="WP_170835671.1">
    <property type="nucleotide sequence ID" value="NZ_FOIU01000001.1"/>
</dbReference>
<dbReference type="STRING" id="356305.SAMN05421841_1699"/>
<keyword evidence="2 4" id="KW-0862">Zinc</keyword>
<dbReference type="Pfam" id="PF08240">
    <property type="entry name" value="ADH_N"/>
    <property type="match status" value="1"/>
</dbReference>
<reference evidence="8" key="1">
    <citation type="submission" date="2016-10" db="EMBL/GenBank/DDBJ databases">
        <authorList>
            <person name="Varghese N."/>
            <person name="Submissions S."/>
        </authorList>
    </citation>
    <scope>NUCLEOTIDE SEQUENCE [LARGE SCALE GENOMIC DNA]</scope>
    <source>
        <strain evidence="8">DSM 17724</strain>
    </source>
</reference>
<protein>
    <submittedName>
        <fullName evidence="7">Threonine dehydrogenase</fullName>
    </submittedName>
</protein>
<evidence type="ECO:0000256" key="3">
    <source>
        <dbReference type="ARBA" id="ARBA00023002"/>
    </source>
</evidence>
<comment type="cofactor">
    <cofactor evidence="4">
        <name>Zn(2+)</name>
        <dbReference type="ChEBI" id="CHEBI:29105"/>
    </cofactor>
</comment>
<evidence type="ECO:0000256" key="2">
    <source>
        <dbReference type="ARBA" id="ARBA00022833"/>
    </source>
</evidence>
<dbReference type="InterPro" id="IPR013149">
    <property type="entry name" value="ADH-like_C"/>
</dbReference>
<dbReference type="PROSITE" id="PS00059">
    <property type="entry name" value="ADH_ZINC"/>
    <property type="match status" value="1"/>
</dbReference>
<feature type="domain" description="Alcohol dehydrogenase-like N-terminal" evidence="6">
    <location>
        <begin position="33"/>
        <end position="157"/>
    </location>
</feature>
<dbReference type="PANTHER" id="PTHR43401:SF2">
    <property type="entry name" value="L-THREONINE 3-DEHYDROGENASE"/>
    <property type="match status" value="1"/>
</dbReference>
<dbReference type="Pfam" id="PF00107">
    <property type="entry name" value="ADH_zinc_N"/>
    <property type="match status" value="1"/>
</dbReference>
<keyword evidence="1 4" id="KW-0479">Metal-binding</keyword>
<dbReference type="Gene3D" id="3.90.180.10">
    <property type="entry name" value="Medium-chain alcohol dehydrogenases, catalytic domain"/>
    <property type="match status" value="1"/>
</dbReference>
<evidence type="ECO:0000313" key="8">
    <source>
        <dbReference type="Proteomes" id="UP000199469"/>
    </source>
</evidence>
<name>A0A1I0Q6K8_9FLAO</name>
<evidence type="ECO:0000256" key="1">
    <source>
        <dbReference type="ARBA" id="ARBA00022723"/>
    </source>
</evidence>
<organism evidence="7 8">
    <name type="scientific">Chryseobacterium wanjuense</name>
    <dbReference type="NCBI Taxonomy" id="356305"/>
    <lineage>
        <taxon>Bacteria</taxon>
        <taxon>Pseudomonadati</taxon>
        <taxon>Bacteroidota</taxon>
        <taxon>Flavobacteriia</taxon>
        <taxon>Flavobacteriales</taxon>
        <taxon>Weeksellaceae</taxon>
        <taxon>Chryseobacterium group</taxon>
        <taxon>Chryseobacterium</taxon>
    </lineage>
</organism>
<proteinExistence type="inferred from homology"/>
<sequence>MNSHKTIPEVMKAIVAYAPHDYRLEEVPVPKPGPGEILVKVKSAGICASDIKCYTGAPLFWGDENRTAYCEAPVIPGHEFVGEVVELGEGAKELYHLEIGDHAVSEQIVPCGECRYCKNGHYWMCNVHDIYGFHQRTQGAWAEYMLFPKGAFNFKVPKSIPLHHAAFIEPLACSIHAVERGDIKYQDTVVIAGCGPLGLGMFAAAKMKSPARIIALDMQDERLELALRSGADIGINVTKENAVKKVLELTDGYGCDVYIEATGHPSAVEQGLNMIRKMGTFVEFSVMREKVTVDWTIIGDTKELNIHGSHLGPNCYPVAIRMLEQGLLPMEEIVTHKFPLTDYQKAIDLVADGLTSVKVTLEP</sequence>
<evidence type="ECO:0000259" key="6">
    <source>
        <dbReference type="Pfam" id="PF08240"/>
    </source>
</evidence>
<dbReference type="PANTHER" id="PTHR43401">
    <property type="entry name" value="L-THREONINE 3-DEHYDROGENASE"/>
    <property type="match status" value="1"/>
</dbReference>
<evidence type="ECO:0000256" key="4">
    <source>
        <dbReference type="RuleBase" id="RU361277"/>
    </source>
</evidence>